<accession>A0A813PNR8</accession>
<comment type="caution">
    <text evidence="2">The sequence shown here is derived from an EMBL/GenBank/DDBJ whole genome shotgun (WGS) entry which is preliminary data.</text>
</comment>
<organism evidence="2 4">
    <name type="scientific">Adineta steineri</name>
    <dbReference type="NCBI Taxonomy" id="433720"/>
    <lineage>
        <taxon>Eukaryota</taxon>
        <taxon>Metazoa</taxon>
        <taxon>Spiralia</taxon>
        <taxon>Gnathifera</taxon>
        <taxon>Rotifera</taxon>
        <taxon>Eurotatoria</taxon>
        <taxon>Bdelloidea</taxon>
        <taxon>Adinetida</taxon>
        <taxon>Adinetidae</taxon>
        <taxon>Adineta</taxon>
    </lineage>
</organism>
<feature type="compositionally biased region" description="Polar residues" evidence="1">
    <location>
        <begin position="333"/>
        <end position="344"/>
    </location>
</feature>
<sequence>MAKRNAPTKPAPSNSRPVISAPDPSTFVHVNRNGIEDNSHNKNSQNQLKASNSKTTGCLPFCRRSKKNNGREESAPVPANTLEIKSNSKKPGCLPFCRRSKKNNRREKSAPNTYVVDHVAHSGTEDNSHNKDSQKQSSEQVSSSLSTSTEGKLFIPKIVNTDDSLQNLLAKSGASVRDINNQGQQQMTSGASKIPPRNYPTTGQSLAGQAPHQRISAPIQGTLNHVGHIGTKDSFFNDDSQKKLYEDVLSSMGISAEEKLYVREIINTDGGLQKLLAKPEVSVRDTNNQGQQPMASGASEIPPEIPPRTYPKTGQSIASQATHRDIPAPPPIRNQSNTNRSQPLQGEFKNDSDARDGE</sequence>
<dbReference type="Proteomes" id="UP000663860">
    <property type="component" value="Unassembled WGS sequence"/>
</dbReference>
<dbReference type="Proteomes" id="UP000663868">
    <property type="component" value="Unassembled WGS sequence"/>
</dbReference>
<dbReference type="EMBL" id="CAJOBB010007805">
    <property type="protein sequence ID" value="CAF4194908.1"/>
    <property type="molecule type" value="Genomic_DNA"/>
</dbReference>
<proteinExistence type="predicted"/>
<evidence type="ECO:0000313" key="2">
    <source>
        <dbReference type="EMBL" id="CAF0755545.1"/>
    </source>
</evidence>
<feature type="region of interest" description="Disordered" evidence="1">
    <location>
        <begin position="1"/>
        <end position="147"/>
    </location>
</feature>
<feature type="compositionally biased region" description="Polar residues" evidence="1">
    <location>
        <begin position="312"/>
        <end position="321"/>
    </location>
</feature>
<feature type="compositionally biased region" description="Basic and acidic residues" evidence="1">
    <location>
        <begin position="118"/>
        <end position="134"/>
    </location>
</feature>
<protein>
    <submittedName>
        <fullName evidence="2">Uncharacterized protein</fullName>
    </submittedName>
</protein>
<evidence type="ECO:0000313" key="4">
    <source>
        <dbReference type="Proteomes" id="UP000663860"/>
    </source>
</evidence>
<feature type="compositionally biased region" description="Basic and acidic residues" evidence="1">
    <location>
        <begin position="348"/>
        <end position="358"/>
    </location>
</feature>
<name>A0A813PNR8_9BILA</name>
<reference evidence="2" key="1">
    <citation type="submission" date="2021-02" db="EMBL/GenBank/DDBJ databases">
        <authorList>
            <person name="Nowell W R."/>
        </authorList>
    </citation>
    <scope>NUCLEOTIDE SEQUENCE</scope>
</reference>
<feature type="region of interest" description="Disordered" evidence="1">
    <location>
        <begin position="284"/>
        <end position="358"/>
    </location>
</feature>
<feature type="compositionally biased region" description="Polar residues" evidence="1">
    <location>
        <begin position="284"/>
        <end position="294"/>
    </location>
</feature>
<evidence type="ECO:0000313" key="3">
    <source>
        <dbReference type="EMBL" id="CAF4194908.1"/>
    </source>
</evidence>
<dbReference type="EMBL" id="CAJNOE010000024">
    <property type="protein sequence ID" value="CAF0755545.1"/>
    <property type="molecule type" value="Genomic_DNA"/>
</dbReference>
<dbReference type="AlphaFoldDB" id="A0A813PNR8"/>
<evidence type="ECO:0000256" key="1">
    <source>
        <dbReference type="SAM" id="MobiDB-lite"/>
    </source>
</evidence>
<feature type="compositionally biased region" description="Low complexity" evidence="1">
    <location>
        <begin position="135"/>
        <end position="147"/>
    </location>
</feature>
<feature type="compositionally biased region" description="Polar residues" evidence="1">
    <location>
        <begin position="41"/>
        <end position="56"/>
    </location>
</feature>
<gene>
    <name evidence="2" type="ORF">IZO911_LOCUS4410</name>
    <name evidence="3" type="ORF">KXQ929_LOCUS39747</name>
</gene>